<protein>
    <submittedName>
        <fullName evidence="1">Uncharacterized protein</fullName>
    </submittedName>
</protein>
<dbReference type="EMBL" id="JAUFSA010000004">
    <property type="protein sequence ID" value="MDP7739307.1"/>
    <property type="molecule type" value="Genomic_DNA"/>
</dbReference>
<dbReference type="RefSeq" id="WP_133437188.1">
    <property type="nucleotide sequence ID" value="NZ_JAUFSA010000004.1"/>
</dbReference>
<organism evidence="1 2">
    <name type="scientific">Mycobacterium paragordonae</name>
    <dbReference type="NCBI Taxonomy" id="1389713"/>
    <lineage>
        <taxon>Bacteria</taxon>
        <taxon>Bacillati</taxon>
        <taxon>Actinomycetota</taxon>
        <taxon>Actinomycetes</taxon>
        <taxon>Mycobacteriales</taxon>
        <taxon>Mycobacteriaceae</taxon>
        <taxon>Mycobacterium</taxon>
    </lineage>
</organism>
<name>A0AAJ1S8F8_9MYCO</name>
<reference evidence="1" key="1">
    <citation type="submission" date="2023-06" db="EMBL/GenBank/DDBJ databases">
        <title>Identification of two novel mycobacterium reveal diversities and complexities of Mycobacterium gordonae clade.</title>
        <authorList>
            <person name="Matsumoto Y."/>
            <person name="Nakamura S."/>
            <person name="Motooka D."/>
            <person name="Fukushima K."/>
        </authorList>
    </citation>
    <scope>NUCLEOTIDE SEQUENCE</scope>
    <source>
        <strain evidence="1">TY812</strain>
    </source>
</reference>
<dbReference type="AlphaFoldDB" id="A0AAJ1S8F8"/>
<accession>A0AAJ1S8F8</accession>
<dbReference type="Proteomes" id="UP001229081">
    <property type="component" value="Unassembled WGS sequence"/>
</dbReference>
<evidence type="ECO:0000313" key="2">
    <source>
        <dbReference type="Proteomes" id="UP001229081"/>
    </source>
</evidence>
<comment type="caution">
    <text evidence="1">The sequence shown here is derived from an EMBL/GenBank/DDBJ whole genome shotgun (WGS) entry which is preliminary data.</text>
</comment>
<sequence>MTLVQTLLTPRGVLQVSDRQLTDVHGRVHSSTANKAVIWCGHIVIGFSGIAYTDSHQLHPISEWIALCLRGARTLGDAVDALQQAGSHLMSQTDLTRRPLTMVVAGSPPGEGEVLMFAISNSLPTGAPAHHAESRFMRSNDLVVPLYGSDYRYQAIGVPLEPAVQRLCQATLTTIHQRFGLDHAARQMIAIQRRVRQFQIQRSRGATVGRSAMVVWLPAVPDPDPALTFIVTNPVSSAIQEMVPMYSFVADYGFSKTRFGPHFVCDSAVGFDLQSGLTPTTKPGPPKQWSSVRVV</sequence>
<proteinExistence type="predicted"/>
<gene>
    <name evidence="1" type="ORF">QXL92_31735</name>
</gene>
<evidence type="ECO:0000313" key="1">
    <source>
        <dbReference type="EMBL" id="MDP7739307.1"/>
    </source>
</evidence>